<accession>A0AAJ1S9I8</accession>
<dbReference type="EMBL" id="JAUFSA010000004">
    <property type="protein sequence ID" value="MDP7739285.1"/>
    <property type="molecule type" value="Genomic_DNA"/>
</dbReference>
<evidence type="ECO:0000313" key="2">
    <source>
        <dbReference type="Proteomes" id="UP001229081"/>
    </source>
</evidence>
<gene>
    <name evidence="1" type="ORF">QXL92_31620</name>
</gene>
<name>A0AAJ1S9I8_9MYCO</name>
<protein>
    <submittedName>
        <fullName evidence="1">Uncharacterized protein</fullName>
    </submittedName>
</protein>
<reference evidence="1" key="1">
    <citation type="submission" date="2023-06" db="EMBL/GenBank/DDBJ databases">
        <title>Identification of two novel mycobacterium reveal diversities and complexities of Mycobacterium gordonae clade.</title>
        <authorList>
            <person name="Matsumoto Y."/>
            <person name="Nakamura S."/>
            <person name="Motooka D."/>
            <person name="Fukushima K."/>
        </authorList>
    </citation>
    <scope>NUCLEOTIDE SEQUENCE</scope>
    <source>
        <strain evidence="1">TY812</strain>
    </source>
</reference>
<evidence type="ECO:0000313" key="1">
    <source>
        <dbReference type="EMBL" id="MDP7739285.1"/>
    </source>
</evidence>
<organism evidence="1 2">
    <name type="scientific">Mycobacterium paragordonae</name>
    <dbReference type="NCBI Taxonomy" id="1389713"/>
    <lineage>
        <taxon>Bacteria</taxon>
        <taxon>Bacillati</taxon>
        <taxon>Actinomycetota</taxon>
        <taxon>Actinomycetes</taxon>
        <taxon>Mycobacteriales</taxon>
        <taxon>Mycobacteriaceae</taxon>
        <taxon>Mycobacterium</taxon>
    </lineage>
</organism>
<sequence>MSQGHQLPPAVRPLYWWAAALRTEGDVVVDMRFDRSSMVATITVRQASYRLTSVVRRCEDTACIPQNLPALMAEAVWRLGALGWTGEFAALVDRMRAAGVVARPAATGRCVTPIPRWLRQPDTEVRVAYWWAMKLIEHGWRLHACGDAVARHGFIAEIPTTGAEPLLVVFPGDMAHDGSEASALARHLARLGSGQRMVVQTIVDHAAKKRAG</sequence>
<proteinExistence type="predicted"/>
<comment type="caution">
    <text evidence="1">The sequence shown here is derived from an EMBL/GenBank/DDBJ whole genome shotgun (WGS) entry which is preliminary data.</text>
</comment>
<dbReference type="Proteomes" id="UP001229081">
    <property type="component" value="Unassembled WGS sequence"/>
</dbReference>
<dbReference type="AlphaFoldDB" id="A0AAJ1S9I8"/>
<dbReference type="RefSeq" id="WP_240743945.1">
    <property type="nucleotide sequence ID" value="NZ_JAUFSA010000004.1"/>
</dbReference>